<name>A0ABX6F2M1_KLUMA</name>
<dbReference type="EMBL" id="CP015060">
    <property type="protein sequence ID" value="QGN17632.1"/>
    <property type="molecule type" value="Genomic_DNA"/>
</dbReference>
<dbReference type="PANTHER" id="PTHR10063:SF0">
    <property type="entry name" value="TUBERIN"/>
    <property type="match status" value="1"/>
</dbReference>
<dbReference type="PROSITE" id="PS50085">
    <property type="entry name" value="RAPGAP"/>
    <property type="match status" value="1"/>
</dbReference>
<evidence type="ECO:0000256" key="1">
    <source>
        <dbReference type="ARBA" id="ARBA00022468"/>
    </source>
</evidence>
<reference evidence="3 4" key="1">
    <citation type="submission" date="2016-03" db="EMBL/GenBank/DDBJ databases">
        <title>How can Kluyveromyces marxianus grow so fast - potential evolutionary course in Saccharomyces Complex revealed by comparative genomics.</title>
        <authorList>
            <person name="Mo W."/>
            <person name="Lu W."/>
            <person name="Yang X."/>
            <person name="Qi J."/>
            <person name="Lv H."/>
        </authorList>
    </citation>
    <scope>NUCLEOTIDE SEQUENCE [LARGE SCALE GENOMIC DNA]</scope>
    <source>
        <strain evidence="3 4">FIM1</strain>
    </source>
</reference>
<dbReference type="Pfam" id="PF11864">
    <property type="entry name" value="DUF3384"/>
    <property type="match status" value="1"/>
</dbReference>
<accession>A0ABX6F2M1</accession>
<dbReference type="Pfam" id="PF03542">
    <property type="entry name" value="Tuberin"/>
    <property type="match status" value="1"/>
</dbReference>
<dbReference type="InterPro" id="IPR016024">
    <property type="entry name" value="ARM-type_fold"/>
</dbReference>
<dbReference type="SUPFAM" id="SSF48371">
    <property type="entry name" value="ARM repeat"/>
    <property type="match status" value="1"/>
</dbReference>
<proteinExistence type="predicted"/>
<reference evidence="3 4" key="2">
    <citation type="submission" date="2019-11" db="EMBL/GenBank/DDBJ databases">
        <authorList>
            <person name="Lu H."/>
        </authorList>
    </citation>
    <scope>NUCLEOTIDE SEQUENCE [LARGE SCALE GENOMIC DNA]</scope>
    <source>
        <strain evidence="3 4">FIM1</strain>
    </source>
</reference>
<evidence type="ECO:0000313" key="3">
    <source>
        <dbReference type="EMBL" id="QGN17632.1"/>
    </source>
</evidence>
<dbReference type="Proteomes" id="UP000422736">
    <property type="component" value="Chromosome 8"/>
</dbReference>
<evidence type="ECO:0000259" key="2">
    <source>
        <dbReference type="PROSITE" id="PS50085"/>
    </source>
</evidence>
<keyword evidence="4" id="KW-1185">Reference proteome</keyword>
<dbReference type="Gene3D" id="3.40.50.11210">
    <property type="entry name" value="Rap/Ran-GAP"/>
    <property type="match status" value="1"/>
</dbReference>
<sequence length="1349" mass="155302">MSESVLSNGRNSVRNSVFREFSLLLKRHNSDLRVQTSGEYKTWLDHLDKSQDVKTRRRDILNITKNIEKYEKREVPLIWGKVTELLKEDLEGSEIRMLLVLLSKCCAHCGQDNSVRLMFYFTLIDLCCNLDDKITLDDKSFGVSLDLIFDCINELTHQGTDIEFLEQEETMNLDHFLKLCLKSLSKFDYPVCLSFLSLLNNCLRVPSFYIGGFNAIMNCAQNTPNRDVLASCLHTVDILIHKGKEDMSDDSMQVLVKLITGAINLNAKLTQQLLKMLDTLIESQYWPQFWEQLKNMIEDPDTPFLNLRGAVSILTDLALQDKEDWLIWLTKIFKRGTSMYGQILECIKTLINDDHFNNNNTENHGYIWFNEENMCLLKMLRIVLDIDVIKQNNPLTIASIYDKLLDGLVSGKYGIYGFKDSVSFLSFIMEHKDVLSEDQLLELTKYFDSCDVPLPMSALSQVISILDPSKDFSTNIIRYITRIYKSLESAQLDSENIVIINSILSLLTTEESRPVFASCVEFLVAISGSLPRDTLLEYVEAYLVPKEPRRRSIVSIGIEHVKNKWKAEEQSIGLAKLFQRNLDIFPYMISMWKYAVKIKDESTLMVLVRVLMKMRVDRNENFYFCEEIDMDGLTATFRRNSNIQSIPEEQKLLWKYPEDDTVPYIDGNLLNQRFDNEGNSNWRKHIDISLWSELLIETLRKPLDWEVYTYTLSHLCPQLANFDLFKTDLANIETLHDVILHQLREGAPIKMSNGGANKSDVQLAIVRTCSSLFPYYRYLGKSKADEMIQLSLGVLETSFEKTIIPLLHNFTISCYEIPSSIKRYLNPLLDTISIRLTKKQAIPSILEFFIALSDSPTIISTLTLDQLKKVFAIAFKLIEVSRDLKQESEKEQNVTFFKKAGYRDEQEASYFPSTIAFEVTKPMAHFYLTVSYHIISHWFIRISLENRPMIAPFLLGKLSMLEDCDDTRAYKDLITRFNSTDLELRVETVTTDVPHGGDPRYSHEYWYHDGRIVSIETNRETGESLVVMRGASGNSVFRVSPVVKRDPVAVDLFGMGKQVAAGSRNNGKNIFTPEYIAAHFIGNKSLGDMVRIEDEHLARSVQLLDTIPVVEFHKVGLMYMGKGDKCERDILSHSIWEEEEEQEEQEEGRGTQFKWFVNELGTIVKLRENERSFYFGGLDADTDGEYALIWHDQKCQIVFHAASLMPNNDTDPEFTMKKRHVGNDFINIFWDERDEDTFPFDIIKSQFNFMNVVIRPVSVSEDLFKVKVYRARGVPGIFSTCHFKIMHGNRLGAYVRHLVTLTNTFAHIWHETSALDHCSTWSRRAGHIESIRGKAGALAMGASHQYPVT</sequence>
<dbReference type="PANTHER" id="PTHR10063">
    <property type="entry name" value="TUBERIN"/>
    <property type="match status" value="1"/>
</dbReference>
<gene>
    <name evidence="3" type="primary">tsc2</name>
    <name evidence="3" type="ORF">FIM1_4839</name>
</gene>
<evidence type="ECO:0000313" key="4">
    <source>
        <dbReference type="Proteomes" id="UP000422736"/>
    </source>
</evidence>
<dbReference type="SUPFAM" id="SSF111347">
    <property type="entry name" value="Rap/Ran-GAP"/>
    <property type="match status" value="1"/>
</dbReference>
<dbReference type="InterPro" id="IPR035974">
    <property type="entry name" value="Rap/Ran-GAP_sf"/>
</dbReference>
<protein>
    <submittedName>
        <fullName evidence="3">Protein tsc2</fullName>
    </submittedName>
</protein>
<dbReference type="InterPro" id="IPR027107">
    <property type="entry name" value="Tuberin/Ral-act_asu"/>
</dbReference>
<dbReference type="InterPro" id="IPR024584">
    <property type="entry name" value="Tuberin_N"/>
</dbReference>
<dbReference type="Pfam" id="PF02145">
    <property type="entry name" value="Rap_GAP"/>
    <property type="match status" value="1"/>
</dbReference>
<dbReference type="InterPro" id="IPR018515">
    <property type="entry name" value="Tuberin-type_domain"/>
</dbReference>
<dbReference type="InterPro" id="IPR000331">
    <property type="entry name" value="Rap/Ran_GAP_dom"/>
</dbReference>
<organism evidence="3 4">
    <name type="scientific">Kluyveromyces marxianus</name>
    <name type="common">Yeast</name>
    <name type="synonym">Candida kefyr</name>
    <dbReference type="NCBI Taxonomy" id="4911"/>
    <lineage>
        <taxon>Eukaryota</taxon>
        <taxon>Fungi</taxon>
        <taxon>Dikarya</taxon>
        <taxon>Ascomycota</taxon>
        <taxon>Saccharomycotina</taxon>
        <taxon>Saccharomycetes</taxon>
        <taxon>Saccharomycetales</taxon>
        <taxon>Saccharomycetaceae</taxon>
        <taxon>Kluyveromyces</taxon>
    </lineage>
</organism>
<feature type="domain" description="Rap-GAP" evidence="2">
    <location>
        <begin position="1101"/>
        <end position="1331"/>
    </location>
</feature>
<keyword evidence="1" id="KW-0343">GTPase activation</keyword>